<reference evidence="1 2" key="1">
    <citation type="submission" date="2023-07" db="EMBL/GenBank/DDBJ databases">
        <title>Sequencing the genomes of 1000 actinobacteria strains.</title>
        <authorList>
            <person name="Klenk H.-P."/>
        </authorList>
    </citation>
    <scope>NUCLEOTIDE SEQUENCE [LARGE SCALE GENOMIC DNA]</scope>
    <source>
        <strain evidence="1 2">DSM 44709</strain>
    </source>
</reference>
<dbReference type="AlphaFoldDB" id="A0AAE3VXA7"/>
<dbReference type="Proteomes" id="UP001240236">
    <property type="component" value="Unassembled WGS sequence"/>
</dbReference>
<dbReference type="Pfam" id="PF04250">
    <property type="entry name" value="DUF429"/>
    <property type="match status" value="1"/>
</dbReference>
<organism evidence="1 2">
    <name type="scientific">Catenuloplanes indicus</name>
    <dbReference type="NCBI Taxonomy" id="137267"/>
    <lineage>
        <taxon>Bacteria</taxon>
        <taxon>Bacillati</taxon>
        <taxon>Actinomycetota</taxon>
        <taxon>Actinomycetes</taxon>
        <taxon>Micromonosporales</taxon>
        <taxon>Micromonosporaceae</taxon>
        <taxon>Catenuloplanes</taxon>
    </lineage>
</organism>
<sequence>MPFRVLGADAYKGGWVGVLLDGDGDRLQVHAAPTIAALVAQAGPVDVAGIDIPIGLPDRTRRRADQDARALLGPRASSVFYTPVRAALTCPDYAAANAENRRLAGEGISAQAYRLGPKILDVDAWLRAGAHPRTIEVHPELSFARMAGGPLPDSKKTWSGTVRREELLRQHGVLLPRDIGPAGRLVPVDDVLDAAAAAWTARRAAAGAAECVPADPEFFSDGLPAAIWS</sequence>
<dbReference type="RefSeq" id="WP_307237975.1">
    <property type="nucleotide sequence ID" value="NZ_JAUSUZ010000001.1"/>
</dbReference>
<evidence type="ECO:0000313" key="2">
    <source>
        <dbReference type="Proteomes" id="UP001240236"/>
    </source>
</evidence>
<dbReference type="InterPro" id="IPR007362">
    <property type="entry name" value="DUF429"/>
</dbReference>
<evidence type="ECO:0000313" key="1">
    <source>
        <dbReference type="EMBL" id="MDQ0365424.1"/>
    </source>
</evidence>
<dbReference type="EMBL" id="JAUSUZ010000001">
    <property type="protein sequence ID" value="MDQ0365424.1"/>
    <property type="molecule type" value="Genomic_DNA"/>
</dbReference>
<comment type="caution">
    <text evidence="1">The sequence shown here is derived from an EMBL/GenBank/DDBJ whole genome shotgun (WGS) entry which is preliminary data.</text>
</comment>
<accession>A0AAE3VXA7</accession>
<gene>
    <name evidence="1" type="ORF">J2S42_002093</name>
</gene>
<proteinExistence type="predicted"/>
<keyword evidence="2" id="KW-1185">Reference proteome</keyword>
<protein>
    <submittedName>
        <fullName evidence="1">RNase H-like nuclease</fullName>
    </submittedName>
</protein>
<name>A0AAE3VXA7_9ACTN</name>